<gene>
    <name evidence="2" type="ORF">AMECASPLE_000076</name>
</gene>
<dbReference type="EMBL" id="JAHRIP010065835">
    <property type="protein sequence ID" value="MEQ2305642.1"/>
    <property type="molecule type" value="Genomic_DNA"/>
</dbReference>
<name>A0ABV0ZIM9_9TELE</name>
<keyword evidence="1" id="KW-1133">Transmembrane helix</keyword>
<sequence length="105" mass="11808">MCSSMISCINKLTVCFPSSCVPFFLFVYILFWIKSDTNYTDPVFIQRLNQTPPDCCVLFLTSQSLICSDMYAPPRLPSLSFSICLSPSHHFPPPPPHSRVSSVRG</sequence>
<keyword evidence="3" id="KW-1185">Reference proteome</keyword>
<evidence type="ECO:0000256" key="1">
    <source>
        <dbReference type="SAM" id="Phobius"/>
    </source>
</evidence>
<proteinExistence type="predicted"/>
<evidence type="ECO:0000313" key="2">
    <source>
        <dbReference type="EMBL" id="MEQ2305642.1"/>
    </source>
</evidence>
<keyword evidence="1" id="KW-0472">Membrane</keyword>
<feature type="transmembrane region" description="Helical" evidence="1">
    <location>
        <begin position="12"/>
        <end position="33"/>
    </location>
</feature>
<accession>A0ABV0ZIM9</accession>
<comment type="caution">
    <text evidence="2">The sequence shown here is derived from an EMBL/GenBank/DDBJ whole genome shotgun (WGS) entry which is preliminary data.</text>
</comment>
<evidence type="ECO:0000313" key="3">
    <source>
        <dbReference type="Proteomes" id="UP001469553"/>
    </source>
</evidence>
<keyword evidence="1" id="KW-0812">Transmembrane</keyword>
<organism evidence="2 3">
    <name type="scientific">Ameca splendens</name>
    <dbReference type="NCBI Taxonomy" id="208324"/>
    <lineage>
        <taxon>Eukaryota</taxon>
        <taxon>Metazoa</taxon>
        <taxon>Chordata</taxon>
        <taxon>Craniata</taxon>
        <taxon>Vertebrata</taxon>
        <taxon>Euteleostomi</taxon>
        <taxon>Actinopterygii</taxon>
        <taxon>Neopterygii</taxon>
        <taxon>Teleostei</taxon>
        <taxon>Neoteleostei</taxon>
        <taxon>Acanthomorphata</taxon>
        <taxon>Ovalentaria</taxon>
        <taxon>Atherinomorphae</taxon>
        <taxon>Cyprinodontiformes</taxon>
        <taxon>Goodeidae</taxon>
        <taxon>Ameca</taxon>
    </lineage>
</organism>
<dbReference type="Proteomes" id="UP001469553">
    <property type="component" value="Unassembled WGS sequence"/>
</dbReference>
<reference evidence="2 3" key="1">
    <citation type="submission" date="2021-06" db="EMBL/GenBank/DDBJ databases">
        <authorList>
            <person name="Palmer J.M."/>
        </authorList>
    </citation>
    <scope>NUCLEOTIDE SEQUENCE [LARGE SCALE GENOMIC DNA]</scope>
    <source>
        <strain evidence="2 3">AS_MEX2019</strain>
        <tissue evidence="2">Muscle</tissue>
    </source>
</reference>
<protein>
    <submittedName>
        <fullName evidence="2">Uncharacterized protein</fullName>
    </submittedName>
</protein>